<dbReference type="EMBL" id="JAYGHK010000023">
    <property type="protein sequence ID" value="MEA5608228.1"/>
    <property type="molecule type" value="Genomic_DNA"/>
</dbReference>
<evidence type="ECO:0000313" key="3">
    <source>
        <dbReference type="Proteomes" id="UP001303285"/>
    </source>
</evidence>
<organism evidence="2 3">
    <name type="scientific">Nodularia spumigena UHCC 0060</name>
    <dbReference type="NCBI Taxonomy" id="3110300"/>
    <lineage>
        <taxon>Bacteria</taxon>
        <taxon>Bacillati</taxon>
        <taxon>Cyanobacteriota</taxon>
        <taxon>Cyanophyceae</taxon>
        <taxon>Nostocales</taxon>
        <taxon>Nodulariaceae</taxon>
        <taxon>Nodularia</taxon>
    </lineage>
</organism>
<comment type="caution">
    <text evidence="2">The sequence shown here is derived from an EMBL/GenBank/DDBJ whole genome shotgun (WGS) entry which is preliminary data.</text>
</comment>
<keyword evidence="1" id="KW-1133">Transmembrane helix</keyword>
<evidence type="ECO:0000313" key="2">
    <source>
        <dbReference type="EMBL" id="MEA5608228.1"/>
    </source>
</evidence>
<keyword evidence="1" id="KW-0812">Transmembrane</keyword>
<dbReference type="Proteomes" id="UP001303285">
    <property type="component" value="Unassembled WGS sequence"/>
</dbReference>
<evidence type="ECO:0000256" key="1">
    <source>
        <dbReference type="SAM" id="Phobius"/>
    </source>
</evidence>
<protein>
    <submittedName>
        <fullName evidence="2">Uncharacterized protein</fullName>
    </submittedName>
</protein>
<proteinExistence type="predicted"/>
<keyword evidence="1" id="KW-0472">Membrane</keyword>
<accession>A0ABU5UPN2</accession>
<feature type="transmembrane region" description="Helical" evidence="1">
    <location>
        <begin position="20"/>
        <end position="42"/>
    </location>
</feature>
<reference evidence="2 3" key="1">
    <citation type="submission" date="2023-12" db="EMBL/GenBank/DDBJ databases">
        <title>Baltic Sea Cyanobacteria.</title>
        <authorList>
            <person name="Delbaje E."/>
            <person name="Fewer D.P."/>
            <person name="Shishido T.K."/>
        </authorList>
    </citation>
    <scope>NUCLEOTIDE SEQUENCE [LARGE SCALE GENOMIC DNA]</scope>
    <source>
        <strain evidence="2 3">UHCC 0060</strain>
    </source>
</reference>
<keyword evidence="3" id="KW-1185">Reference proteome</keyword>
<sequence>MYQINPQINEEKMVARHNLFIEFVYASLPIIYHQICCVWVAIEYQEVYSI</sequence>
<name>A0ABU5UPN2_NODSP</name>
<gene>
    <name evidence="2" type="ORF">VB695_09110</name>
</gene>